<accession>A0A7C8J1W9</accession>
<organism evidence="1 2">
    <name type="scientific">Orbilia oligospora</name>
    <name type="common">Nematode-trapping fungus</name>
    <name type="synonym">Arthrobotrys oligospora</name>
    <dbReference type="NCBI Taxonomy" id="2813651"/>
    <lineage>
        <taxon>Eukaryota</taxon>
        <taxon>Fungi</taxon>
        <taxon>Dikarya</taxon>
        <taxon>Ascomycota</taxon>
        <taxon>Pezizomycotina</taxon>
        <taxon>Orbiliomycetes</taxon>
        <taxon>Orbiliales</taxon>
        <taxon>Orbiliaceae</taxon>
        <taxon>Orbilia</taxon>
    </lineage>
</organism>
<dbReference type="EMBL" id="WIQW01000102">
    <property type="protein sequence ID" value="KAF3083949.1"/>
    <property type="molecule type" value="Genomic_DNA"/>
</dbReference>
<evidence type="ECO:0000313" key="2">
    <source>
        <dbReference type="Proteomes" id="UP000475325"/>
    </source>
</evidence>
<sequence length="134" mass="14956">MGSYSNRAKVIAIANLNFPHPLGSLFRANTVVVTLQTPSASLSVTVRTPKWLVAIPHITTHFFQKESLLEFCLPYLFPTFIFFDDLSEVFVITSFAESEANVLANEFSSCPCALFRQVPRSRQALGIALIRAYI</sequence>
<proteinExistence type="predicted"/>
<protein>
    <submittedName>
        <fullName evidence="1">Uncharacterized protein</fullName>
    </submittedName>
</protein>
<reference evidence="1 2" key="1">
    <citation type="submission" date="2019-06" db="EMBL/GenBank/DDBJ databases">
        <authorList>
            <person name="Palmer J.M."/>
        </authorList>
    </citation>
    <scope>NUCLEOTIDE SEQUENCE [LARGE SCALE GENOMIC DNA]</scope>
    <source>
        <strain evidence="1 2">TWF102</strain>
    </source>
</reference>
<dbReference type="AlphaFoldDB" id="A0A7C8J1W9"/>
<evidence type="ECO:0000313" key="1">
    <source>
        <dbReference type="EMBL" id="KAF3083949.1"/>
    </source>
</evidence>
<gene>
    <name evidence="1" type="ORF">TWF102_000522</name>
</gene>
<name>A0A7C8J1W9_ORBOL</name>
<dbReference type="Proteomes" id="UP000475325">
    <property type="component" value="Unassembled WGS sequence"/>
</dbReference>
<comment type="caution">
    <text evidence="1">The sequence shown here is derived from an EMBL/GenBank/DDBJ whole genome shotgun (WGS) entry which is preliminary data.</text>
</comment>